<dbReference type="InterPro" id="IPR047803">
    <property type="entry name" value="DCD1A/B-like"/>
</dbReference>
<dbReference type="Proteomes" id="UP000030185">
    <property type="component" value="Unassembled WGS sequence"/>
</dbReference>
<dbReference type="Gene3D" id="1.25.40.10">
    <property type="entry name" value="Tetratricopeptide repeat domain"/>
    <property type="match status" value="1"/>
</dbReference>
<keyword evidence="3" id="KW-1185">Reference proteome</keyword>
<feature type="domain" description="Peptidase C45 hydrolase" evidence="1">
    <location>
        <begin position="191"/>
        <end position="417"/>
    </location>
</feature>
<dbReference type="AlphaFoldDB" id="A0A098L8D1"/>
<comment type="caution">
    <text evidence="2">The sequence shown here is derived from an EMBL/GenBank/DDBJ whole genome shotgun (WGS) entry which is preliminary data.</text>
</comment>
<dbReference type="EMBL" id="BBLT01000001">
    <property type="protein sequence ID" value="GAL82960.1"/>
    <property type="molecule type" value="Genomic_DNA"/>
</dbReference>
<sequence length="554" mass="62917">MGIKKRHVFTGIIAIFLFLIIWFISVALAFPPVPPNTDVHSLQREEVSKGFYRIGNNWFKKNEFGMYEMYVEGSPYERGVINGKLSTELVKRQEDVFVGQITELVPNKTYRGFLKYLIGWFNRNLDENIPLEYKQEISGVSLSASENYYAIGTPYQRLLNYHAAHDIGHALQDKNLVGCTSFAAWDAKSQDGGLIVGRNFDFYVGDEFAQDKIIAFIAPDSGNKFMMVTWGGMTGVLSGMNEQGLTVTINAAKSDPPLGSAMPISLLAREILQYASTIDEAYKIALQRKTFVSESILIGSSNENKAAIIEKSPNKQGLLRSDQNYIVCSNHYQSEVFANDPLNIQNIKESSSLYRYHRMDQLIGKYPKIGVKETAKILRDKNGLDDKVLGYGNEKAMNQLIAHHSVIFKPALRQVWVSSNPYVLGAYVAYDLNKIFQLKGLNRDTAIYEKSLVIPADSFMLTPEFRNYESYKRLKKFLKKQMSLKSTVALDSIVKIVRCNPDSYESHWIAGDCYRYLGKKDEASFMYKEALKKEIPTLFEKNKIEKLLGTLYEN</sequence>
<dbReference type="eggNOG" id="COG3049">
    <property type="taxonomic scope" value="Bacteria"/>
</dbReference>
<accession>A0A098L8D1</accession>
<gene>
    <name evidence="2" type="ORF">MYP_186</name>
</gene>
<dbReference type="NCBIfam" id="NF040521">
    <property type="entry name" value="C45_proenzyme"/>
    <property type="match status" value="1"/>
</dbReference>
<dbReference type="RefSeq" id="WP_045458954.1">
    <property type="nucleotide sequence ID" value="NZ_BBLT01000001.1"/>
</dbReference>
<evidence type="ECO:0000259" key="1">
    <source>
        <dbReference type="Pfam" id="PF03417"/>
    </source>
</evidence>
<evidence type="ECO:0000313" key="3">
    <source>
        <dbReference type="Proteomes" id="UP000030185"/>
    </source>
</evidence>
<dbReference type="Gene3D" id="3.60.60.10">
    <property type="entry name" value="Penicillin V Acylase, Chain A"/>
    <property type="match status" value="1"/>
</dbReference>
<dbReference type="STRING" id="153721.MYP_186"/>
<dbReference type="PANTHER" id="PTHR35190">
    <property type="entry name" value="PROTEIN DCD1B"/>
    <property type="match status" value="1"/>
</dbReference>
<dbReference type="InterPro" id="IPR047794">
    <property type="entry name" value="C45_proenzyme-like"/>
</dbReference>
<name>A0A098L8D1_9BACT</name>
<organism evidence="2 3">
    <name type="scientific">Sporocytophaga myxococcoides</name>
    <dbReference type="NCBI Taxonomy" id="153721"/>
    <lineage>
        <taxon>Bacteria</taxon>
        <taxon>Pseudomonadati</taxon>
        <taxon>Bacteroidota</taxon>
        <taxon>Cytophagia</taxon>
        <taxon>Cytophagales</taxon>
        <taxon>Cytophagaceae</taxon>
        <taxon>Sporocytophaga</taxon>
    </lineage>
</organism>
<evidence type="ECO:0000313" key="2">
    <source>
        <dbReference type="EMBL" id="GAL82960.1"/>
    </source>
</evidence>
<dbReference type="InterPro" id="IPR011990">
    <property type="entry name" value="TPR-like_helical_dom_sf"/>
</dbReference>
<dbReference type="PANTHER" id="PTHR35190:SF2">
    <property type="entry name" value="PROTEIN DCD1B"/>
    <property type="match status" value="1"/>
</dbReference>
<dbReference type="Pfam" id="PF03417">
    <property type="entry name" value="AAT"/>
    <property type="match status" value="1"/>
</dbReference>
<dbReference type="OrthoDB" id="5480874at2"/>
<reference evidence="2 3" key="1">
    <citation type="submission" date="2014-09" db="EMBL/GenBank/DDBJ databases">
        <title>Sporocytophaga myxococcoides PG-01 genome sequencing.</title>
        <authorList>
            <person name="Liu L."/>
            <person name="Gao P.J."/>
            <person name="Chen G.J."/>
            <person name="Wang L.S."/>
        </authorList>
    </citation>
    <scope>NUCLEOTIDE SEQUENCE [LARGE SCALE GENOMIC DNA]</scope>
    <source>
        <strain evidence="2 3">PG-01</strain>
    </source>
</reference>
<dbReference type="SUPFAM" id="SSF48452">
    <property type="entry name" value="TPR-like"/>
    <property type="match status" value="1"/>
</dbReference>
<proteinExistence type="predicted"/>
<dbReference type="InterPro" id="IPR005079">
    <property type="entry name" value="Peptidase_C45_hydrolase"/>
</dbReference>
<protein>
    <submittedName>
        <fullName evidence="2">Peptidase C45</fullName>
    </submittedName>
</protein>